<comment type="similarity">
    <text evidence="5">Belongs to the CheB family.</text>
</comment>
<dbReference type="PANTHER" id="PTHR42872">
    <property type="entry name" value="PROTEIN-GLUTAMATE METHYLESTERASE/PROTEIN-GLUTAMINE GLUTAMINASE"/>
    <property type="match status" value="1"/>
</dbReference>
<dbReference type="SMART" id="SM00448">
    <property type="entry name" value="REC"/>
    <property type="match status" value="1"/>
</dbReference>
<dbReference type="PANTHER" id="PTHR42872:SF6">
    <property type="entry name" value="PROTEIN-GLUTAMATE METHYLESTERASE_PROTEIN-GLUTAMINE GLUTAMINASE"/>
    <property type="match status" value="1"/>
</dbReference>
<organism evidence="11 12">
    <name type="scientific">Halorubellus litoreus</name>
    <dbReference type="NCBI Taxonomy" id="755308"/>
    <lineage>
        <taxon>Archaea</taxon>
        <taxon>Methanobacteriati</taxon>
        <taxon>Methanobacteriota</taxon>
        <taxon>Stenosarchaea group</taxon>
        <taxon>Halobacteria</taxon>
        <taxon>Halobacteriales</taxon>
        <taxon>Halorubellaceae</taxon>
        <taxon>Halorubellus</taxon>
    </lineage>
</organism>
<dbReference type="HAMAP" id="MF_00099">
    <property type="entry name" value="CheB_chemtxs"/>
    <property type="match status" value="1"/>
</dbReference>
<feature type="compositionally biased region" description="Low complexity" evidence="8">
    <location>
        <begin position="142"/>
        <end position="157"/>
    </location>
</feature>
<dbReference type="GO" id="GO:0008168">
    <property type="term" value="F:methyltransferase activity"/>
    <property type="evidence" value="ECO:0007669"/>
    <property type="project" value="UniProtKB-KW"/>
</dbReference>
<keyword evidence="11" id="KW-0808">Transferase</keyword>
<keyword evidence="1 5" id="KW-0963">Cytoplasm</keyword>
<dbReference type="AlphaFoldDB" id="A0ABD5VIC8"/>
<evidence type="ECO:0000256" key="2">
    <source>
        <dbReference type="ARBA" id="ARBA00022500"/>
    </source>
</evidence>
<dbReference type="GO" id="GO:0008984">
    <property type="term" value="F:protein-glutamate methylesterase activity"/>
    <property type="evidence" value="ECO:0007669"/>
    <property type="project" value="UniProtKB-UniRule"/>
</dbReference>
<evidence type="ECO:0000313" key="12">
    <source>
        <dbReference type="Proteomes" id="UP001596395"/>
    </source>
</evidence>
<sequence length="374" mass="38856">MTSVLVVDDSQFMRTVIGNVVADHGYRVLSASDGQEAIEMVHEHDPDVITMDVEMPGMDGIEAVSRIMASKPTPILMLSAHTQKGAEATLDALARGAVDFLAKPGGEVTRELESLGDRIVEKVEAVAGADLSSIAPTERRAAAPAGSTGTTPSSRPAATDRSGGASESSVEPDRAFVEHPTVVIGASTGGPKILESILRSLPVTLDPKVLVVQHMPESFTDRLAARLDSFLPFDVSEASDGQRVRDGEVVVAKGGYHLEVTSNVAGNLRLRLTEGERVHGVRPAIDVTMQTAAERVSDPLVGVALTGMGKDGAAGIEAIKRAGGTTIAQDEASSPVFGIPEKAIATGCVDHVRSATDVPGAICDAFAQEASSHG</sequence>
<comment type="subcellular location">
    <subcellularLocation>
        <location evidence="5">Cytoplasm</location>
    </subcellularLocation>
</comment>
<dbReference type="CDD" id="cd17541">
    <property type="entry name" value="REC_CheB-like"/>
    <property type="match status" value="1"/>
</dbReference>
<dbReference type="NCBIfam" id="NF001965">
    <property type="entry name" value="PRK00742.1"/>
    <property type="match status" value="1"/>
</dbReference>
<dbReference type="InterPro" id="IPR000673">
    <property type="entry name" value="Sig_transdc_resp-reg_Me-estase"/>
</dbReference>
<dbReference type="InterPro" id="IPR011006">
    <property type="entry name" value="CheY-like_superfamily"/>
</dbReference>
<dbReference type="GO" id="GO:0050568">
    <property type="term" value="F:protein-glutamine glutaminase activity"/>
    <property type="evidence" value="ECO:0007669"/>
    <property type="project" value="UniProtKB-UniRule"/>
</dbReference>
<evidence type="ECO:0000256" key="3">
    <source>
        <dbReference type="ARBA" id="ARBA00022801"/>
    </source>
</evidence>
<feature type="region of interest" description="Disordered" evidence="8">
    <location>
        <begin position="135"/>
        <end position="176"/>
    </location>
</feature>
<dbReference type="EC" id="3.1.1.61" evidence="5"/>
<accession>A0ABD5VIC8</accession>
<dbReference type="InterPro" id="IPR035909">
    <property type="entry name" value="CheB_C"/>
</dbReference>
<comment type="catalytic activity">
    <reaction evidence="4 5">
        <text>[protein]-L-glutamate 5-O-methyl ester + H2O = L-glutamyl-[protein] + methanol + H(+)</text>
        <dbReference type="Rhea" id="RHEA:23236"/>
        <dbReference type="Rhea" id="RHEA-COMP:10208"/>
        <dbReference type="Rhea" id="RHEA-COMP:10311"/>
        <dbReference type="ChEBI" id="CHEBI:15377"/>
        <dbReference type="ChEBI" id="CHEBI:15378"/>
        <dbReference type="ChEBI" id="CHEBI:17790"/>
        <dbReference type="ChEBI" id="CHEBI:29973"/>
        <dbReference type="ChEBI" id="CHEBI:82795"/>
        <dbReference type="EC" id="3.1.1.61"/>
    </reaction>
</comment>
<dbReference type="InterPro" id="IPR001789">
    <property type="entry name" value="Sig_transdc_resp-reg_receiver"/>
</dbReference>
<keyword evidence="11" id="KW-0489">Methyltransferase</keyword>
<keyword evidence="5 7" id="KW-0597">Phosphoprotein</keyword>
<comment type="PTM">
    <text evidence="5">Phosphorylated by CheA. Phosphorylation of the N-terminal regulatory domain activates the methylesterase activity.</text>
</comment>
<comment type="function">
    <text evidence="5">Involved in chemotaxis. Part of a chemotaxis signal transduction system that modulates chemotaxis in response to various stimuli. Catalyzes the demethylation of specific methylglutamate residues introduced into the chemoreceptors (methyl-accepting chemotaxis proteins or MCP) by CheR. Also mediates the irreversible deamidation of specific glutamine residues to glutamic acid.</text>
</comment>
<dbReference type="GO" id="GO:0000160">
    <property type="term" value="P:phosphorelay signal transduction system"/>
    <property type="evidence" value="ECO:0007669"/>
    <property type="project" value="UniProtKB-UniRule"/>
</dbReference>
<dbReference type="InterPro" id="IPR008248">
    <property type="entry name" value="CheB-like"/>
</dbReference>
<evidence type="ECO:0000259" key="10">
    <source>
        <dbReference type="PROSITE" id="PS50122"/>
    </source>
</evidence>
<comment type="caution">
    <text evidence="11">The sequence shown here is derived from an EMBL/GenBank/DDBJ whole genome shotgun (WGS) entry which is preliminary data.</text>
</comment>
<feature type="active site" evidence="5 6">
    <location>
        <position position="311"/>
    </location>
</feature>
<dbReference type="SUPFAM" id="SSF52172">
    <property type="entry name" value="CheY-like"/>
    <property type="match status" value="1"/>
</dbReference>
<evidence type="ECO:0000256" key="5">
    <source>
        <dbReference type="HAMAP-Rule" id="MF_00099"/>
    </source>
</evidence>
<dbReference type="PROSITE" id="PS50110">
    <property type="entry name" value="RESPONSE_REGULATORY"/>
    <property type="match status" value="1"/>
</dbReference>
<proteinExistence type="inferred from homology"/>
<dbReference type="Pfam" id="PF00072">
    <property type="entry name" value="Response_reg"/>
    <property type="match status" value="1"/>
</dbReference>
<reference evidence="11 12" key="1">
    <citation type="journal article" date="2019" name="Int. J. Syst. Evol. Microbiol.">
        <title>The Global Catalogue of Microorganisms (GCM) 10K type strain sequencing project: providing services to taxonomists for standard genome sequencing and annotation.</title>
        <authorList>
            <consortium name="The Broad Institute Genomics Platform"/>
            <consortium name="The Broad Institute Genome Sequencing Center for Infectious Disease"/>
            <person name="Wu L."/>
            <person name="Ma J."/>
        </authorList>
    </citation>
    <scope>NUCLEOTIDE SEQUENCE [LARGE SCALE GENOMIC DNA]</scope>
    <source>
        <strain evidence="11 12">GX26</strain>
    </source>
</reference>
<keyword evidence="3 5" id="KW-0378">Hydrolase</keyword>
<dbReference type="RefSeq" id="WP_336352006.1">
    <property type="nucleotide sequence ID" value="NZ_JAZAQL010000005.1"/>
</dbReference>
<dbReference type="PIRSF" id="PIRSF000876">
    <property type="entry name" value="RR_chemtxs_CheB"/>
    <property type="match status" value="1"/>
</dbReference>
<evidence type="ECO:0000259" key="9">
    <source>
        <dbReference type="PROSITE" id="PS50110"/>
    </source>
</evidence>
<dbReference type="PROSITE" id="PS50122">
    <property type="entry name" value="CHEB"/>
    <property type="match status" value="1"/>
</dbReference>
<evidence type="ECO:0000256" key="4">
    <source>
        <dbReference type="ARBA" id="ARBA00048267"/>
    </source>
</evidence>
<feature type="domain" description="Response regulatory" evidence="9">
    <location>
        <begin position="3"/>
        <end position="118"/>
    </location>
</feature>
<keyword evidence="2 5" id="KW-0145">Chemotaxis</keyword>
<feature type="modified residue" description="4-aspartylphosphate" evidence="5 7">
    <location>
        <position position="52"/>
    </location>
</feature>
<dbReference type="GO" id="GO:0005737">
    <property type="term" value="C:cytoplasm"/>
    <property type="evidence" value="ECO:0007669"/>
    <property type="project" value="UniProtKB-SubCell"/>
</dbReference>
<dbReference type="Proteomes" id="UP001596395">
    <property type="component" value="Unassembled WGS sequence"/>
</dbReference>
<dbReference type="Pfam" id="PF01339">
    <property type="entry name" value="CheB_methylest"/>
    <property type="match status" value="1"/>
</dbReference>
<name>A0ABD5VIC8_9EURY</name>
<feature type="active site" evidence="5 6">
    <location>
        <position position="214"/>
    </location>
</feature>
<dbReference type="EC" id="3.5.1.44" evidence="5"/>
<keyword evidence="12" id="KW-1185">Reference proteome</keyword>
<dbReference type="Gene3D" id="3.40.50.180">
    <property type="entry name" value="Methylesterase CheB, C-terminal domain"/>
    <property type="match status" value="1"/>
</dbReference>
<feature type="active site" evidence="5 6">
    <location>
        <position position="187"/>
    </location>
</feature>
<dbReference type="CDD" id="cd16432">
    <property type="entry name" value="CheB_Rec"/>
    <property type="match status" value="1"/>
</dbReference>
<protein>
    <recommendedName>
        <fullName evidence="5">Protein-glutamate methylesterase/protein-glutamine glutaminase</fullName>
        <ecNumber evidence="5">3.1.1.61</ecNumber>
        <ecNumber evidence="5">3.5.1.44</ecNumber>
    </recommendedName>
</protein>
<evidence type="ECO:0000256" key="1">
    <source>
        <dbReference type="ARBA" id="ARBA00022490"/>
    </source>
</evidence>
<dbReference type="Gene3D" id="3.40.50.2300">
    <property type="match status" value="1"/>
</dbReference>
<dbReference type="SUPFAM" id="SSF52738">
    <property type="entry name" value="Methylesterase CheB, C-terminal domain"/>
    <property type="match status" value="1"/>
</dbReference>
<evidence type="ECO:0000313" key="11">
    <source>
        <dbReference type="EMBL" id="MFC6955065.1"/>
    </source>
</evidence>
<evidence type="ECO:0000256" key="8">
    <source>
        <dbReference type="SAM" id="MobiDB-lite"/>
    </source>
</evidence>
<gene>
    <name evidence="5 11" type="primary">cheB</name>
    <name evidence="11" type="ORF">ACFQGB_19555</name>
</gene>
<dbReference type="EMBL" id="JBHSXN010000005">
    <property type="protein sequence ID" value="MFC6955065.1"/>
    <property type="molecule type" value="Genomic_DNA"/>
</dbReference>
<comment type="domain">
    <text evidence="5">Contains a C-terminal catalytic domain, and an N-terminal region which modulates catalytic activity.</text>
</comment>
<feature type="domain" description="CheB-type methylesterase" evidence="10">
    <location>
        <begin position="175"/>
        <end position="369"/>
    </location>
</feature>
<dbReference type="GO" id="GO:0032259">
    <property type="term" value="P:methylation"/>
    <property type="evidence" value="ECO:0007669"/>
    <property type="project" value="UniProtKB-KW"/>
</dbReference>
<comment type="catalytic activity">
    <reaction evidence="5">
        <text>L-glutaminyl-[protein] + H2O = L-glutamyl-[protein] + NH4(+)</text>
        <dbReference type="Rhea" id="RHEA:16441"/>
        <dbReference type="Rhea" id="RHEA-COMP:10207"/>
        <dbReference type="Rhea" id="RHEA-COMP:10208"/>
        <dbReference type="ChEBI" id="CHEBI:15377"/>
        <dbReference type="ChEBI" id="CHEBI:28938"/>
        <dbReference type="ChEBI" id="CHEBI:29973"/>
        <dbReference type="ChEBI" id="CHEBI:30011"/>
        <dbReference type="EC" id="3.5.1.44"/>
    </reaction>
</comment>
<evidence type="ECO:0000256" key="7">
    <source>
        <dbReference type="PROSITE-ProRule" id="PRU00169"/>
    </source>
</evidence>
<dbReference type="GO" id="GO:0006935">
    <property type="term" value="P:chemotaxis"/>
    <property type="evidence" value="ECO:0007669"/>
    <property type="project" value="UniProtKB-UniRule"/>
</dbReference>
<evidence type="ECO:0000256" key="6">
    <source>
        <dbReference type="PROSITE-ProRule" id="PRU00050"/>
    </source>
</evidence>